<evidence type="ECO:0000313" key="1">
    <source>
        <dbReference type="EMBL" id="OZC10665.1"/>
    </source>
</evidence>
<gene>
    <name evidence="1" type="ORF">X798_02414</name>
</gene>
<dbReference type="AlphaFoldDB" id="A0A183I016"/>
<dbReference type="EMBL" id="KZ269985">
    <property type="protein sequence ID" value="OZC10665.1"/>
    <property type="molecule type" value="Genomic_DNA"/>
</dbReference>
<dbReference type="Proteomes" id="UP000242913">
    <property type="component" value="Unassembled WGS sequence"/>
</dbReference>
<proteinExistence type="predicted"/>
<evidence type="ECO:0000313" key="2">
    <source>
        <dbReference type="Proteomes" id="UP000242913"/>
    </source>
</evidence>
<dbReference type="WBParaSite" id="OFLC_0001307901-mRNA-1">
    <property type="protein sequence ID" value="OFLC_0001307901-mRNA-1"/>
    <property type="gene ID" value="OFLC_0001307901"/>
</dbReference>
<reference evidence="3" key="2">
    <citation type="submission" date="2016-06" db="UniProtKB">
        <authorList>
            <consortium name="WormBaseParasite"/>
        </authorList>
    </citation>
    <scope>IDENTIFICATION</scope>
</reference>
<keyword evidence="2" id="KW-1185">Reference proteome</keyword>
<evidence type="ECO:0000313" key="3">
    <source>
        <dbReference type="WBParaSite" id="OFLC_0001307901-mRNA-1"/>
    </source>
</evidence>
<name>A0A183I016_9BILA</name>
<organism evidence="3">
    <name type="scientific">Onchocerca flexuosa</name>
    <dbReference type="NCBI Taxonomy" id="387005"/>
    <lineage>
        <taxon>Eukaryota</taxon>
        <taxon>Metazoa</taxon>
        <taxon>Ecdysozoa</taxon>
        <taxon>Nematoda</taxon>
        <taxon>Chromadorea</taxon>
        <taxon>Rhabditida</taxon>
        <taxon>Spirurina</taxon>
        <taxon>Spiruromorpha</taxon>
        <taxon>Filarioidea</taxon>
        <taxon>Onchocercidae</taxon>
        <taxon>Onchocerca</taxon>
    </lineage>
</organism>
<reference evidence="1 2" key="1">
    <citation type="submission" date="2015-12" db="EMBL/GenBank/DDBJ databases">
        <title>Draft genome of the nematode, Onchocerca flexuosa.</title>
        <authorList>
            <person name="Mitreva M."/>
        </authorList>
    </citation>
    <scope>NUCLEOTIDE SEQUENCE [LARGE SCALE GENOMIC DNA]</scope>
    <source>
        <strain evidence="1">Red Deer</strain>
    </source>
</reference>
<protein>
    <submittedName>
        <fullName evidence="3">SCY domain-containing protein</fullName>
    </submittedName>
</protein>
<accession>A0A183I016</accession>
<sequence>MLSERNAGPKKIPGPLLKPNAVLAEKCPQLQLITGSAIPGMNQCTISYKFPEFIGLSINMTPSPRCVLAHACMYVQLGRRLLLEWAEEKRKEEKKK</sequence>